<evidence type="ECO:0000256" key="1">
    <source>
        <dbReference type="SAM" id="Coils"/>
    </source>
</evidence>
<organism evidence="3">
    <name type="scientific">Geladintestivirus 3</name>
    <dbReference type="NCBI Taxonomy" id="3233135"/>
    <lineage>
        <taxon>Viruses</taxon>
        <taxon>Duplodnaviria</taxon>
        <taxon>Heunggongvirae</taxon>
        <taxon>Uroviricota</taxon>
        <taxon>Caudoviricetes</taxon>
        <taxon>Crassvirales</taxon>
    </lineage>
</organism>
<feature type="coiled-coil region" evidence="1">
    <location>
        <begin position="59"/>
        <end position="107"/>
    </location>
</feature>
<keyword evidence="2" id="KW-1133">Transmembrane helix</keyword>
<feature type="transmembrane region" description="Helical" evidence="2">
    <location>
        <begin position="122"/>
        <end position="142"/>
    </location>
</feature>
<keyword evidence="2" id="KW-0472">Membrane</keyword>
<name>A0AAU8MHB9_9CAUD</name>
<protein>
    <submittedName>
        <fullName evidence="3">Uncharacterized protein</fullName>
    </submittedName>
</protein>
<keyword evidence="2" id="KW-0812">Transmembrane</keyword>
<accession>A0AAU8MHB9</accession>
<evidence type="ECO:0000313" key="3">
    <source>
        <dbReference type="EMBL" id="XCN99919.1"/>
    </source>
</evidence>
<evidence type="ECO:0000256" key="2">
    <source>
        <dbReference type="SAM" id="Phobius"/>
    </source>
</evidence>
<proteinExistence type="predicted"/>
<reference evidence="3" key="1">
    <citation type="submission" date="2024-06" db="EMBL/GenBank/DDBJ databases">
        <title>Intestivirid acquisition increases across infancy in a wild primate population.</title>
        <authorList>
            <person name="Schneider-Creas I.A."/>
            <person name="Moya I.L."/>
            <person name="Chiou K.L."/>
            <person name="Baniel A."/>
            <person name="Azanaw Haile A."/>
            <person name="Kebede F."/>
            <person name="Abebe B."/>
            <person name="Snyder-Mackler N."/>
            <person name="Varsani A."/>
        </authorList>
    </citation>
    <scope>NUCLEOTIDE SEQUENCE</scope>
    <source>
        <strain evidence="3">Int_RNL_2017_0019_DDA</strain>
    </source>
</reference>
<dbReference type="EMBL" id="PP965493">
    <property type="protein sequence ID" value="XCN99919.1"/>
    <property type="molecule type" value="Genomic_DNA"/>
</dbReference>
<sequence length="143" mass="16675">MTKVDKTLSSSDKCRRTKLSKKTNDELVSIILRKDDTERKQSKQIENYKKLAVLNEKRIENIKDTLAKQEESNSYLEKTIVANNKVIENLNKEIDNDNKAIKCYIDDNEYLNKLIITRNHQLNYAIGYIIIATIVMIILLIIM</sequence>
<keyword evidence="1" id="KW-0175">Coiled coil</keyword>